<dbReference type="EMBL" id="SHNN01000002">
    <property type="protein sequence ID" value="MCX2981644.1"/>
    <property type="molecule type" value="Genomic_DNA"/>
</dbReference>
<keyword evidence="2" id="KW-1185">Reference proteome</keyword>
<organism evidence="1 2">
    <name type="scientific">Candidatus Litorirhabdus singularis</name>
    <dbReference type="NCBI Taxonomy" id="2518993"/>
    <lineage>
        <taxon>Bacteria</taxon>
        <taxon>Pseudomonadati</taxon>
        <taxon>Pseudomonadota</taxon>
        <taxon>Gammaproteobacteria</taxon>
        <taxon>Cellvibrionales</taxon>
        <taxon>Halieaceae</taxon>
        <taxon>Candidatus Litorirhabdus</taxon>
    </lineage>
</organism>
<name>A0ABT3TJQ0_9GAMM</name>
<evidence type="ECO:0008006" key="3">
    <source>
        <dbReference type="Google" id="ProtNLM"/>
    </source>
</evidence>
<gene>
    <name evidence="1" type="ORF">EYC98_12300</name>
</gene>
<accession>A0ABT3TJQ0</accession>
<reference evidence="1" key="1">
    <citation type="submission" date="2019-02" db="EMBL/GenBank/DDBJ databases">
        <authorList>
            <person name="Li S.-H."/>
        </authorList>
    </citation>
    <scope>NUCLEOTIDE SEQUENCE</scope>
    <source>
        <strain evidence="1">IMCC14734</strain>
    </source>
</reference>
<dbReference type="RefSeq" id="WP_279245643.1">
    <property type="nucleotide sequence ID" value="NZ_SHNN01000002.1"/>
</dbReference>
<evidence type="ECO:0000313" key="1">
    <source>
        <dbReference type="EMBL" id="MCX2981644.1"/>
    </source>
</evidence>
<dbReference type="Proteomes" id="UP001143362">
    <property type="component" value="Unassembled WGS sequence"/>
</dbReference>
<evidence type="ECO:0000313" key="2">
    <source>
        <dbReference type="Proteomes" id="UP001143362"/>
    </source>
</evidence>
<proteinExistence type="predicted"/>
<comment type="caution">
    <text evidence="1">The sequence shown here is derived from an EMBL/GenBank/DDBJ whole genome shotgun (WGS) entry which is preliminary data.</text>
</comment>
<sequence length="223" mass="24691">MLLLAAFLSACSNSPTVDSKAAPRDTSIDLTGSWEMDYGRSDNVEQQLRSIYNELRRNAERRARSAGGSNASSINAGADPSRTMSRVIDLARMADYITGSQVVTIEQGPDDIIVEREDNFALSCTFTDDTPEPIVDELGSELCGWDAHQLLFAMQLPDGLRINHRLTISPDRQSLQITTTLNQSGSPAGFTVNRVYYRFKPLPDNYECEYTLSRGNVCSRAKL</sequence>
<protein>
    <recommendedName>
        <fullName evidence="3">Lipoprotein</fullName>
    </recommendedName>
</protein>